<dbReference type="InterPro" id="IPR001633">
    <property type="entry name" value="EAL_dom"/>
</dbReference>
<dbReference type="SMART" id="SM00052">
    <property type="entry name" value="EAL"/>
    <property type="match status" value="1"/>
</dbReference>
<feature type="domain" description="EAL" evidence="4">
    <location>
        <begin position="413"/>
        <end position="662"/>
    </location>
</feature>
<dbReference type="SUPFAM" id="SSF55073">
    <property type="entry name" value="Nucleotide cyclase"/>
    <property type="match status" value="1"/>
</dbReference>
<keyword evidence="3" id="KW-0812">Transmembrane</keyword>
<dbReference type="Pfam" id="PF00990">
    <property type="entry name" value="GGDEF"/>
    <property type="match status" value="1"/>
</dbReference>
<dbReference type="InterPro" id="IPR043128">
    <property type="entry name" value="Rev_trsase/Diguanyl_cyclase"/>
</dbReference>
<keyword evidence="3" id="KW-1133">Transmembrane helix</keyword>
<evidence type="ECO:0000313" key="7">
    <source>
        <dbReference type="EMBL" id="SPZ12599.1"/>
    </source>
</evidence>
<evidence type="ECO:0000256" key="3">
    <source>
        <dbReference type="SAM" id="Phobius"/>
    </source>
</evidence>
<gene>
    <name evidence="7" type="primary">cph2_15</name>
    <name evidence="6" type="ORF">IRZ65_13390</name>
    <name evidence="7" type="ORF">NCTC11842_04566</name>
</gene>
<feature type="transmembrane region" description="Helical" evidence="3">
    <location>
        <begin position="152"/>
        <end position="173"/>
    </location>
</feature>
<feature type="transmembrane region" description="Helical" evidence="3">
    <location>
        <begin position="179"/>
        <end position="199"/>
    </location>
</feature>
<dbReference type="NCBIfam" id="TIGR00254">
    <property type="entry name" value="GGDEF"/>
    <property type="match status" value="1"/>
</dbReference>
<dbReference type="EMBL" id="UAUF01000014">
    <property type="protein sequence ID" value="SPZ12599.1"/>
    <property type="molecule type" value="Genomic_DNA"/>
</dbReference>
<dbReference type="InterPro" id="IPR035919">
    <property type="entry name" value="EAL_sf"/>
</dbReference>
<dbReference type="EMBL" id="JADMCD010000006">
    <property type="protein sequence ID" value="MBF8641674.1"/>
    <property type="molecule type" value="Genomic_DNA"/>
</dbReference>
<feature type="transmembrane region" description="Helical" evidence="3">
    <location>
        <begin position="104"/>
        <end position="121"/>
    </location>
</feature>
<dbReference type="SUPFAM" id="SSF141868">
    <property type="entry name" value="EAL domain-like"/>
    <property type="match status" value="1"/>
</dbReference>
<dbReference type="GO" id="GO:0071111">
    <property type="term" value="F:cyclic-guanylate-specific phosphodiesterase activity"/>
    <property type="evidence" value="ECO:0007669"/>
    <property type="project" value="InterPro"/>
</dbReference>
<dbReference type="RefSeq" id="WP_010796302.1">
    <property type="nucleotide sequence ID" value="NZ_CP053063.1"/>
</dbReference>
<name>A0A2X2EW22_PSELU</name>
<evidence type="ECO:0000256" key="1">
    <source>
        <dbReference type="ARBA" id="ARBA00001946"/>
    </source>
</evidence>
<comment type="cofactor">
    <cofactor evidence="1">
        <name>Mg(2+)</name>
        <dbReference type="ChEBI" id="CHEBI:18420"/>
    </cofactor>
</comment>
<dbReference type="Pfam" id="PF00563">
    <property type="entry name" value="EAL"/>
    <property type="match status" value="1"/>
</dbReference>
<keyword evidence="9" id="KW-1185">Reference proteome</keyword>
<organism evidence="7 8">
    <name type="scientific">Pseudomonas luteola</name>
    <dbReference type="NCBI Taxonomy" id="47886"/>
    <lineage>
        <taxon>Bacteria</taxon>
        <taxon>Pseudomonadati</taxon>
        <taxon>Pseudomonadota</taxon>
        <taxon>Gammaproteobacteria</taxon>
        <taxon>Pseudomonadales</taxon>
        <taxon>Pseudomonadaceae</taxon>
        <taxon>Pseudomonas</taxon>
    </lineage>
</organism>
<dbReference type="InterPro" id="IPR000160">
    <property type="entry name" value="GGDEF_dom"/>
</dbReference>
<dbReference type="SMART" id="SM00267">
    <property type="entry name" value="GGDEF"/>
    <property type="match status" value="1"/>
</dbReference>
<evidence type="ECO:0000313" key="9">
    <source>
        <dbReference type="Proteomes" id="UP000626180"/>
    </source>
</evidence>
<sequence length="668" mass="75035">MTLSSDLGKQIEIDIAYPSRVLMFSAMVENQYQDDIHRRRKRHIYRSHVTAFFAYNSFLLCEWLMLKDIFFQAILWHLFCASLPTLACLFTLKKTNSYRLREVCAWLPCLAGFIAAVAIILSSSSPDRALCLFSLPLILIYANNTTALPFRYALPFTILVLPIIVGCAFTVNMTFPQGLFATCIALVTGAFSLLANFWLERSERYSYLLNLREKLRVQSLSSTNRTLQTLSDTDSLTGIANRRYFVAQLDDLWNRYEAGGAPFSLLILDVDHFKRFNDLYGHPAGDNCLQCIVSALREQLREVDLLARYGGEEFAVLLPNCTLEQAHITAERLRAAIETLGLPHQARGDELLIVSISIGAACSDQESPQPDDQAQLIEFADRALYRAKRLGRNQIALASRADSQLFETPDGLPELKPADLRRALDEGRLYMQYHSIHECSSTEVVGYEALLRWDDPARGLVSPDFFIPLAERSGFILELGEWALRTACHQAVQWPKAYSLSVNVSPLQFADPNFAARVAEVLRETKLAPSRLILELTEGVPLNITPQVRETFATLQASGIRLSLDDYCTGHSNIAYLLALPFNTVKIDSSIIQVEDADKRRALLKSLVDMSRAFGARIIAEGIETQEHLDLLCELGCDLAQGFFLAEPLLPEALAHQHTRWTAERAAF</sequence>
<dbReference type="Gene3D" id="3.20.20.450">
    <property type="entry name" value="EAL domain"/>
    <property type="match status" value="1"/>
</dbReference>
<keyword evidence="3" id="KW-0472">Membrane</keyword>
<protein>
    <submittedName>
        <fullName evidence="6">Bifunctional diguanylate cyclase/phosphodiesterase</fullName>
    </submittedName>
    <submittedName>
        <fullName evidence="7">Putative signaling-like protein</fullName>
    </submittedName>
</protein>
<dbReference type="PANTHER" id="PTHR33121">
    <property type="entry name" value="CYCLIC DI-GMP PHOSPHODIESTERASE PDEF"/>
    <property type="match status" value="1"/>
</dbReference>
<dbReference type="CDD" id="cd01948">
    <property type="entry name" value="EAL"/>
    <property type="match status" value="1"/>
</dbReference>
<comment type="subcellular location">
    <subcellularLocation>
        <location evidence="2">Cell inner membrane</location>
    </subcellularLocation>
</comment>
<dbReference type="PANTHER" id="PTHR33121:SF79">
    <property type="entry name" value="CYCLIC DI-GMP PHOSPHODIESTERASE PDED-RELATED"/>
    <property type="match status" value="1"/>
</dbReference>
<dbReference type="PROSITE" id="PS50887">
    <property type="entry name" value="GGDEF"/>
    <property type="match status" value="1"/>
</dbReference>
<dbReference type="PROSITE" id="PS50883">
    <property type="entry name" value="EAL"/>
    <property type="match status" value="1"/>
</dbReference>
<proteinExistence type="predicted"/>
<reference evidence="6 9" key="2">
    <citation type="submission" date="2020-10" db="EMBL/GenBank/DDBJ databases">
        <title>Genome sequences of Pseudomonas isolates.</title>
        <authorList>
            <person name="Wessels L."/>
            <person name="Reich F."/>
            <person name="Hammerl J."/>
        </authorList>
    </citation>
    <scope>NUCLEOTIDE SEQUENCE [LARGE SCALE GENOMIC DNA]</scope>
    <source>
        <strain evidence="6 9">20-MO00624-0</strain>
    </source>
</reference>
<feature type="transmembrane region" description="Helical" evidence="3">
    <location>
        <begin position="48"/>
        <end position="66"/>
    </location>
</feature>
<dbReference type="GO" id="GO:0005886">
    <property type="term" value="C:plasma membrane"/>
    <property type="evidence" value="ECO:0007669"/>
    <property type="project" value="UniProtKB-SubCell"/>
</dbReference>
<dbReference type="Proteomes" id="UP000250443">
    <property type="component" value="Unassembled WGS sequence"/>
</dbReference>
<evidence type="ECO:0000313" key="8">
    <source>
        <dbReference type="Proteomes" id="UP000250443"/>
    </source>
</evidence>
<dbReference type="Gene3D" id="3.30.70.270">
    <property type="match status" value="1"/>
</dbReference>
<dbReference type="Proteomes" id="UP000626180">
    <property type="component" value="Unassembled WGS sequence"/>
</dbReference>
<evidence type="ECO:0000259" key="4">
    <source>
        <dbReference type="PROSITE" id="PS50883"/>
    </source>
</evidence>
<dbReference type="AlphaFoldDB" id="A0A2X2EW22"/>
<evidence type="ECO:0000313" key="6">
    <source>
        <dbReference type="EMBL" id="MBF8641674.1"/>
    </source>
</evidence>
<feature type="domain" description="GGDEF" evidence="5">
    <location>
        <begin position="261"/>
        <end position="400"/>
    </location>
</feature>
<dbReference type="InterPro" id="IPR029787">
    <property type="entry name" value="Nucleotide_cyclase"/>
</dbReference>
<accession>A0A2X2EW22</accession>
<dbReference type="CDD" id="cd01949">
    <property type="entry name" value="GGDEF"/>
    <property type="match status" value="1"/>
</dbReference>
<feature type="transmembrane region" description="Helical" evidence="3">
    <location>
        <begin position="72"/>
        <end position="92"/>
    </location>
</feature>
<dbReference type="FunFam" id="3.30.70.270:FF:000001">
    <property type="entry name" value="Diguanylate cyclase domain protein"/>
    <property type="match status" value="1"/>
</dbReference>
<reference evidence="7 8" key="1">
    <citation type="submission" date="2018-06" db="EMBL/GenBank/DDBJ databases">
        <authorList>
            <consortium name="Pathogen Informatics"/>
            <person name="Doyle S."/>
        </authorList>
    </citation>
    <scope>NUCLEOTIDE SEQUENCE [LARGE SCALE GENOMIC DNA]</scope>
    <source>
        <strain evidence="7 8">NCTC11842</strain>
    </source>
</reference>
<evidence type="ECO:0000256" key="2">
    <source>
        <dbReference type="ARBA" id="ARBA00004533"/>
    </source>
</evidence>
<dbReference type="InterPro" id="IPR050706">
    <property type="entry name" value="Cyclic-di-GMP_PDE-like"/>
</dbReference>
<evidence type="ECO:0000259" key="5">
    <source>
        <dbReference type="PROSITE" id="PS50887"/>
    </source>
</evidence>